<accession>A0A9Q0RF80</accession>
<dbReference type="AlphaFoldDB" id="A0A9Q0RF80"/>
<reference evidence="2" key="1">
    <citation type="submission" date="2022-10" db="EMBL/GenBank/DDBJ databases">
        <title>Novel sulphate-reducing endosymbionts in the free-living metamonad Anaeramoeba.</title>
        <authorList>
            <person name="Jerlstrom-Hultqvist J."/>
            <person name="Cepicka I."/>
            <person name="Gallot-Lavallee L."/>
            <person name="Salas-Leiva D."/>
            <person name="Curtis B.A."/>
            <person name="Zahonova K."/>
            <person name="Pipaliya S."/>
            <person name="Dacks J."/>
            <person name="Roger A.J."/>
        </authorList>
    </citation>
    <scope>NUCLEOTIDE SEQUENCE</scope>
    <source>
        <strain evidence="2">BMAN</strain>
    </source>
</reference>
<feature type="transmembrane region" description="Helical" evidence="1">
    <location>
        <begin position="6"/>
        <end position="24"/>
    </location>
</feature>
<feature type="transmembrane region" description="Helical" evidence="1">
    <location>
        <begin position="142"/>
        <end position="173"/>
    </location>
</feature>
<dbReference type="Proteomes" id="UP001149090">
    <property type="component" value="Unassembled WGS sequence"/>
</dbReference>
<organism evidence="2 3">
    <name type="scientific">Anaeramoeba ignava</name>
    <name type="common">Anaerobic marine amoeba</name>
    <dbReference type="NCBI Taxonomy" id="1746090"/>
    <lineage>
        <taxon>Eukaryota</taxon>
        <taxon>Metamonada</taxon>
        <taxon>Anaeramoebidae</taxon>
        <taxon>Anaeramoeba</taxon>
    </lineage>
</organism>
<proteinExistence type="predicted"/>
<sequence>MCWSLESSLIMGSWGVIIGLYAIIRKASYRDRWQGAFILTFSLMQFPDAILWYEQKTVGIEACTSTNKILSKYVIRWILAAELIVAVIVPALVDNFMKKSYYILNFLFAIRVLIPTESCSTLTPQGHILWFGREISILDRSLFLIGIMWTCLFMKPFIAGLSYIAFISGVWLYSTLYTDAFGSNWCFSATFCSILLLFDPFIFGRFFPEKKQKEKKEN</sequence>
<name>A0A9Q0RF80_ANAIG</name>
<gene>
    <name evidence="2" type="ORF">M0811_05549</name>
</gene>
<evidence type="ECO:0000313" key="2">
    <source>
        <dbReference type="EMBL" id="KAJ5077859.1"/>
    </source>
</evidence>
<keyword evidence="1" id="KW-1133">Transmembrane helix</keyword>
<keyword evidence="3" id="KW-1185">Reference proteome</keyword>
<keyword evidence="1" id="KW-0472">Membrane</keyword>
<evidence type="ECO:0000256" key="1">
    <source>
        <dbReference type="SAM" id="Phobius"/>
    </source>
</evidence>
<comment type="caution">
    <text evidence="2">The sequence shown here is derived from an EMBL/GenBank/DDBJ whole genome shotgun (WGS) entry which is preliminary data.</text>
</comment>
<keyword evidence="1" id="KW-0812">Transmembrane</keyword>
<feature type="transmembrane region" description="Helical" evidence="1">
    <location>
        <begin position="73"/>
        <end position="93"/>
    </location>
</feature>
<protein>
    <submittedName>
        <fullName evidence="2">Uncharacterized protein</fullName>
    </submittedName>
</protein>
<dbReference type="EMBL" id="JAPDFW010000056">
    <property type="protein sequence ID" value="KAJ5077859.1"/>
    <property type="molecule type" value="Genomic_DNA"/>
</dbReference>
<evidence type="ECO:0000313" key="3">
    <source>
        <dbReference type="Proteomes" id="UP001149090"/>
    </source>
</evidence>
<feature type="transmembrane region" description="Helical" evidence="1">
    <location>
        <begin position="185"/>
        <end position="207"/>
    </location>
</feature>